<evidence type="ECO:0000313" key="9">
    <source>
        <dbReference type="Proteomes" id="UP000441389"/>
    </source>
</evidence>
<dbReference type="PROSITE" id="PS00631">
    <property type="entry name" value="CYTOSOL_AP"/>
    <property type="match status" value="1"/>
</dbReference>
<dbReference type="Proteomes" id="UP000441389">
    <property type="component" value="Unassembled WGS sequence"/>
</dbReference>
<dbReference type="InterPro" id="IPR008283">
    <property type="entry name" value="Peptidase_M17_N"/>
</dbReference>
<evidence type="ECO:0000256" key="1">
    <source>
        <dbReference type="ARBA" id="ARBA00009528"/>
    </source>
</evidence>
<dbReference type="CDD" id="cd00433">
    <property type="entry name" value="Peptidase_M17"/>
    <property type="match status" value="1"/>
</dbReference>
<dbReference type="AlphaFoldDB" id="A0A6I4J263"/>
<dbReference type="GO" id="GO:0005737">
    <property type="term" value="C:cytoplasm"/>
    <property type="evidence" value="ECO:0007669"/>
    <property type="project" value="InterPro"/>
</dbReference>
<comment type="caution">
    <text evidence="8">The sequence shown here is derived from an EMBL/GenBank/DDBJ whole genome shotgun (WGS) entry which is preliminary data.</text>
</comment>
<dbReference type="Gene3D" id="3.40.220.10">
    <property type="entry name" value="Leucine Aminopeptidase, subunit E, domain 1"/>
    <property type="match status" value="1"/>
</dbReference>
<keyword evidence="4" id="KW-0378">Hydrolase</keyword>
<dbReference type="GO" id="GO:0070006">
    <property type="term" value="F:metalloaminopeptidase activity"/>
    <property type="evidence" value="ECO:0007669"/>
    <property type="project" value="InterPro"/>
</dbReference>
<evidence type="ECO:0000256" key="4">
    <source>
        <dbReference type="ARBA" id="ARBA00022801"/>
    </source>
</evidence>
<name>A0A6I4J263_9SPHN</name>
<dbReference type="PANTHER" id="PTHR11963">
    <property type="entry name" value="LEUCINE AMINOPEPTIDASE-RELATED"/>
    <property type="match status" value="1"/>
</dbReference>
<proteinExistence type="inferred from homology"/>
<dbReference type="InterPro" id="IPR043472">
    <property type="entry name" value="Macro_dom-like"/>
</dbReference>
<keyword evidence="9" id="KW-1185">Reference proteome</keyword>
<evidence type="ECO:0000256" key="6">
    <source>
        <dbReference type="SAM" id="MobiDB-lite"/>
    </source>
</evidence>
<organism evidence="8 9">
    <name type="scientific">Sphingomonas horti</name>
    <dbReference type="NCBI Taxonomy" id="2682842"/>
    <lineage>
        <taxon>Bacteria</taxon>
        <taxon>Pseudomonadati</taxon>
        <taxon>Pseudomonadota</taxon>
        <taxon>Alphaproteobacteria</taxon>
        <taxon>Sphingomonadales</taxon>
        <taxon>Sphingomonadaceae</taxon>
        <taxon>Sphingomonas</taxon>
    </lineage>
</organism>
<keyword evidence="3" id="KW-0645">Protease</keyword>
<dbReference type="GO" id="GO:0030145">
    <property type="term" value="F:manganese ion binding"/>
    <property type="evidence" value="ECO:0007669"/>
    <property type="project" value="InterPro"/>
</dbReference>
<evidence type="ECO:0000256" key="5">
    <source>
        <dbReference type="ARBA" id="ARBA00023211"/>
    </source>
</evidence>
<evidence type="ECO:0000256" key="3">
    <source>
        <dbReference type="ARBA" id="ARBA00022670"/>
    </source>
</evidence>
<feature type="region of interest" description="Disordered" evidence="6">
    <location>
        <begin position="1"/>
        <end position="41"/>
    </location>
</feature>
<dbReference type="Gene3D" id="3.40.630.10">
    <property type="entry name" value="Zn peptidases"/>
    <property type="match status" value="1"/>
</dbReference>
<reference evidence="8 9" key="1">
    <citation type="submission" date="2019-12" db="EMBL/GenBank/DDBJ databases">
        <authorList>
            <person name="Huq M.A."/>
        </authorList>
    </citation>
    <scope>NUCLEOTIDE SEQUENCE [LARGE SCALE GENOMIC DNA]</scope>
    <source>
        <strain evidence="8 9">MAH-20</strain>
    </source>
</reference>
<sequence>MALPHRSATARDHPAAPCRPDVQHSQRGASSGRGYTAGGPSPFLSSRVEESVMMNIDFCGDELPRWPVLAVGVFAGEDQTGSACADDARLQAILSAAIAADRACGRFEGKPGECISAPLPAGLPWRRLLIAGLGERVGWTPGRDALKCIGGAIVREAAARGERGVHLDLRWADCDLPDAAVADIAYGARLGSYRFRKWRTGTRTLEPAQLEELKIHVARPAEVCDAFGRLSPIAAGTFLARDLVNEPPNSMTPQGFVDALQDFRRLGIELEVLDETDLAREGMEGILAVGGGSVHPPRLLILRWRGGAHDEAPVCLVGKGITFDTGGLDLKPHAMLAPMKGDMAGGAAVAGALLALARSNEPVNAVGVIPLAENALSGASFRPSDIIRLARGDTIEIVNTDAEGRVVLADAIWYARTRFSPSTIISLGTLGGSGFFGLGLRYGGLYCDDLPLRERMIEAGNRASEPLWHLPADPELDEDLRQSDVADLLQATDYMVHGNDSGYIVRLLKRSAGVVPWAHVEMTRLEFAIKDRATCPKGATGFGAALLYAATSG</sequence>
<feature type="domain" description="Cytosol aminopeptidase" evidence="7">
    <location>
        <begin position="399"/>
        <end position="406"/>
    </location>
</feature>
<dbReference type="InterPro" id="IPR000819">
    <property type="entry name" value="Peptidase_M17_C"/>
</dbReference>
<dbReference type="PRINTS" id="PR00481">
    <property type="entry name" value="LAMNOPPTDASE"/>
</dbReference>
<dbReference type="Pfam" id="PF02789">
    <property type="entry name" value="Peptidase_M17_N"/>
    <property type="match status" value="1"/>
</dbReference>
<keyword evidence="2 8" id="KW-0031">Aminopeptidase</keyword>
<protein>
    <submittedName>
        <fullName evidence="8">Leucyl aminopeptidase</fullName>
    </submittedName>
</protein>
<evidence type="ECO:0000256" key="2">
    <source>
        <dbReference type="ARBA" id="ARBA00022438"/>
    </source>
</evidence>
<dbReference type="EMBL" id="WQMS01000012">
    <property type="protein sequence ID" value="MVO78163.1"/>
    <property type="molecule type" value="Genomic_DNA"/>
</dbReference>
<accession>A0A6I4J263</accession>
<evidence type="ECO:0000313" key="8">
    <source>
        <dbReference type="EMBL" id="MVO78163.1"/>
    </source>
</evidence>
<evidence type="ECO:0000259" key="7">
    <source>
        <dbReference type="PROSITE" id="PS00631"/>
    </source>
</evidence>
<gene>
    <name evidence="8" type="ORF">GON01_09480</name>
</gene>
<keyword evidence="5" id="KW-0464">Manganese</keyword>
<dbReference type="Pfam" id="PF00883">
    <property type="entry name" value="Peptidase_M17"/>
    <property type="match status" value="1"/>
</dbReference>
<dbReference type="SUPFAM" id="SSF52949">
    <property type="entry name" value="Macro domain-like"/>
    <property type="match status" value="1"/>
</dbReference>
<dbReference type="GO" id="GO:0006508">
    <property type="term" value="P:proteolysis"/>
    <property type="evidence" value="ECO:0007669"/>
    <property type="project" value="UniProtKB-KW"/>
</dbReference>
<dbReference type="SUPFAM" id="SSF53187">
    <property type="entry name" value="Zn-dependent exopeptidases"/>
    <property type="match status" value="1"/>
</dbReference>
<dbReference type="PANTHER" id="PTHR11963:SF23">
    <property type="entry name" value="CYTOSOL AMINOPEPTIDASE"/>
    <property type="match status" value="1"/>
</dbReference>
<comment type="similarity">
    <text evidence="1">Belongs to the peptidase M17 family.</text>
</comment>
<dbReference type="InterPro" id="IPR011356">
    <property type="entry name" value="Leucine_aapep/pepB"/>
</dbReference>